<dbReference type="OrthoDB" id="5453528at2"/>
<dbReference type="STRING" id="1121455.SAMN02745728_01947"/>
<comment type="function">
    <text evidence="1">Required for the efficient initiation of filament assembly.</text>
</comment>
<dbReference type="Proteomes" id="UP000186469">
    <property type="component" value="Unassembled WGS sequence"/>
</dbReference>
<dbReference type="SUPFAM" id="SSF140566">
    <property type="entry name" value="FlgN-like"/>
    <property type="match status" value="1"/>
</dbReference>
<evidence type="ECO:0000256" key="2">
    <source>
        <dbReference type="ARBA" id="ARBA00007703"/>
    </source>
</evidence>
<dbReference type="InterPro" id="IPR007809">
    <property type="entry name" value="FlgN-like"/>
</dbReference>
<comment type="similarity">
    <text evidence="2">Belongs to the FlgN family.</text>
</comment>
<evidence type="ECO:0000256" key="3">
    <source>
        <dbReference type="ARBA" id="ARBA00022795"/>
    </source>
</evidence>
<dbReference type="EMBL" id="FRDI01000011">
    <property type="protein sequence ID" value="SHN69423.1"/>
    <property type="molecule type" value="Genomic_DNA"/>
</dbReference>
<reference evidence="4 5" key="1">
    <citation type="submission" date="2016-12" db="EMBL/GenBank/DDBJ databases">
        <authorList>
            <person name="Song W.-J."/>
            <person name="Kurnit D.M."/>
        </authorList>
    </citation>
    <scope>NUCLEOTIDE SEQUENCE [LARGE SCALE GENOMIC DNA]</scope>
    <source>
        <strain evidence="4 5">DSM 11393</strain>
    </source>
</reference>
<keyword evidence="5" id="KW-1185">Reference proteome</keyword>
<proteinExistence type="inferred from homology"/>
<evidence type="ECO:0000256" key="1">
    <source>
        <dbReference type="ARBA" id="ARBA00002397"/>
    </source>
</evidence>
<dbReference type="RefSeq" id="WP_072697632.1">
    <property type="nucleotide sequence ID" value="NZ_FRDI01000011.1"/>
</dbReference>
<dbReference type="Pfam" id="PF05130">
    <property type="entry name" value="FlgN"/>
    <property type="match status" value="1"/>
</dbReference>
<dbReference type="GO" id="GO:0044780">
    <property type="term" value="P:bacterial-type flagellum assembly"/>
    <property type="evidence" value="ECO:0007669"/>
    <property type="project" value="InterPro"/>
</dbReference>
<evidence type="ECO:0000313" key="5">
    <source>
        <dbReference type="Proteomes" id="UP000186469"/>
    </source>
</evidence>
<protein>
    <submittedName>
        <fullName evidence="4">FlgN protein</fullName>
    </submittedName>
</protein>
<accession>A0A1M7TFH9</accession>
<evidence type="ECO:0000313" key="4">
    <source>
        <dbReference type="EMBL" id="SHN69423.1"/>
    </source>
</evidence>
<dbReference type="AlphaFoldDB" id="A0A1M7TFH9"/>
<sequence>MNKQIYGILFRQYKALELLYELMQEEFTLLQERRSSEVSNLEFSIHELLRQIAGERLDLRNLLGDITLLDYANLLPEEEAEELRSLFHKIDKLEQTTARQATFNTEISLALLDQSQSMLSFLHDSFIPKNNTIYGDKGLVKEQRPEAVLFRGRL</sequence>
<name>A0A1M7TFH9_9BACT</name>
<keyword evidence="3" id="KW-1005">Bacterial flagellum biogenesis</keyword>
<gene>
    <name evidence="4" type="ORF">SAMN02745728_01947</name>
</gene>
<organism evidence="4 5">
    <name type="scientific">Desulfovibrio litoralis DSM 11393</name>
    <dbReference type="NCBI Taxonomy" id="1121455"/>
    <lineage>
        <taxon>Bacteria</taxon>
        <taxon>Pseudomonadati</taxon>
        <taxon>Thermodesulfobacteriota</taxon>
        <taxon>Desulfovibrionia</taxon>
        <taxon>Desulfovibrionales</taxon>
        <taxon>Desulfovibrionaceae</taxon>
        <taxon>Desulfovibrio</taxon>
    </lineage>
</organism>
<dbReference type="InterPro" id="IPR036679">
    <property type="entry name" value="FlgN-like_sf"/>
</dbReference>